<dbReference type="Proteomes" id="UP000658382">
    <property type="component" value="Unassembled WGS sequence"/>
</dbReference>
<organism evidence="2 3">
    <name type="scientific">Lentibacillus kapialis</name>
    <dbReference type="NCBI Taxonomy" id="340214"/>
    <lineage>
        <taxon>Bacteria</taxon>
        <taxon>Bacillati</taxon>
        <taxon>Bacillota</taxon>
        <taxon>Bacilli</taxon>
        <taxon>Bacillales</taxon>
        <taxon>Bacillaceae</taxon>
        <taxon>Lentibacillus</taxon>
    </lineage>
</organism>
<dbReference type="InterPro" id="IPR035218">
    <property type="entry name" value="DUF5327"/>
</dbReference>
<reference evidence="2" key="2">
    <citation type="submission" date="2020-09" db="EMBL/GenBank/DDBJ databases">
        <authorList>
            <person name="Sun Q."/>
            <person name="Ohkuma M."/>
        </authorList>
    </citation>
    <scope>NUCLEOTIDE SEQUENCE</scope>
    <source>
        <strain evidence="2">JCM 12580</strain>
    </source>
</reference>
<dbReference type="EMBL" id="BMNQ01000001">
    <property type="protein sequence ID" value="GGJ82975.1"/>
    <property type="molecule type" value="Genomic_DNA"/>
</dbReference>
<feature type="region of interest" description="Disordered" evidence="1">
    <location>
        <begin position="46"/>
        <end position="94"/>
    </location>
</feature>
<sequence>MAVATDTILKKMQRELTEAQHMSADDSIVKKHIANIQLLCELLNEEQPLPESKQEMTDRELKAMMGDAAAEQQPGPGRNPIDHDDANGKSLFDF</sequence>
<evidence type="ECO:0000313" key="3">
    <source>
        <dbReference type="Proteomes" id="UP000658382"/>
    </source>
</evidence>
<dbReference type="Pfam" id="PF17261">
    <property type="entry name" value="DUF5327"/>
    <property type="match status" value="1"/>
</dbReference>
<feature type="compositionally biased region" description="Basic and acidic residues" evidence="1">
    <location>
        <begin position="52"/>
        <end position="62"/>
    </location>
</feature>
<keyword evidence="3" id="KW-1185">Reference proteome</keyword>
<dbReference type="AlphaFoldDB" id="A0A917PL57"/>
<comment type="caution">
    <text evidence="2">The sequence shown here is derived from an EMBL/GenBank/DDBJ whole genome shotgun (WGS) entry which is preliminary data.</text>
</comment>
<accession>A0A917PL57</accession>
<evidence type="ECO:0000256" key="1">
    <source>
        <dbReference type="SAM" id="MobiDB-lite"/>
    </source>
</evidence>
<evidence type="ECO:0008006" key="4">
    <source>
        <dbReference type="Google" id="ProtNLM"/>
    </source>
</evidence>
<name>A0A917PL57_9BACI</name>
<gene>
    <name evidence="2" type="ORF">GCM10007063_01830</name>
</gene>
<reference evidence="2" key="1">
    <citation type="journal article" date="2014" name="Int. J. Syst. Evol. Microbiol.">
        <title>Complete genome sequence of Corynebacterium casei LMG S-19264T (=DSM 44701T), isolated from a smear-ripened cheese.</title>
        <authorList>
            <consortium name="US DOE Joint Genome Institute (JGI-PGF)"/>
            <person name="Walter F."/>
            <person name="Albersmeier A."/>
            <person name="Kalinowski J."/>
            <person name="Ruckert C."/>
        </authorList>
    </citation>
    <scope>NUCLEOTIDE SEQUENCE</scope>
    <source>
        <strain evidence="2">JCM 12580</strain>
    </source>
</reference>
<evidence type="ECO:0000313" key="2">
    <source>
        <dbReference type="EMBL" id="GGJ82975.1"/>
    </source>
</evidence>
<protein>
    <recommendedName>
        <fullName evidence="4">YwdI family protein</fullName>
    </recommendedName>
</protein>
<proteinExistence type="predicted"/>